<accession>A0A0A9AG54</accession>
<evidence type="ECO:0000313" key="1">
    <source>
        <dbReference type="EMBL" id="JAD50101.1"/>
    </source>
</evidence>
<sequence length="38" mass="4665">MMTSFPLRTIDIMLKLLLAHCRRMRLFIWILLVSPRMF</sequence>
<organism evidence="1">
    <name type="scientific">Arundo donax</name>
    <name type="common">Giant reed</name>
    <name type="synonym">Donax arundinaceus</name>
    <dbReference type="NCBI Taxonomy" id="35708"/>
    <lineage>
        <taxon>Eukaryota</taxon>
        <taxon>Viridiplantae</taxon>
        <taxon>Streptophyta</taxon>
        <taxon>Embryophyta</taxon>
        <taxon>Tracheophyta</taxon>
        <taxon>Spermatophyta</taxon>
        <taxon>Magnoliopsida</taxon>
        <taxon>Liliopsida</taxon>
        <taxon>Poales</taxon>
        <taxon>Poaceae</taxon>
        <taxon>PACMAD clade</taxon>
        <taxon>Arundinoideae</taxon>
        <taxon>Arundineae</taxon>
        <taxon>Arundo</taxon>
    </lineage>
</organism>
<protein>
    <submittedName>
        <fullName evidence="1">Uncharacterized protein</fullName>
    </submittedName>
</protein>
<name>A0A0A9AG54_ARUDO</name>
<reference evidence="1" key="2">
    <citation type="journal article" date="2015" name="Data Brief">
        <title>Shoot transcriptome of the giant reed, Arundo donax.</title>
        <authorList>
            <person name="Barrero R.A."/>
            <person name="Guerrero F.D."/>
            <person name="Moolhuijzen P."/>
            <person name="Goolsby J.A."/>
            <person name="Tidwell J."/>
            <person name="Bellgard S.E."/>
            <person name="Bellgard M.I."/>
        </authorList>
    </citation>
    <scope>NUCLEOTIDE SEQUENCE</scope>
    <source>
        <tissue evidence="1">Shoot tissue taken approximately 20 cm above the soil surface</tissue>
    </source>
</reference>
<proteinExistence type="predicted"/>
<dbReference type="AlphaFoldDB" id="A0A0A9AG54"/>
<dbReference type="EMBL" id="GBRH01247794">
    <property type="protein sequence ID" value="JAD50101.1"/>
    <property type="molecule type" value="Transcribed_RNA"/>
</dbReference>
<reference evidence="1" key="1">
    <citation type="submission" date="2014-09" db="EMBL/GenBank/DDBJ databases">
        <authorList>
            <person name="Magalhaes I.L.F."/>
            <person name="Oliveira U."/>
            <person name="Santos F.R."/>
            <person name="Vidigal T.H.D.A."/>
            <person name="Brescovit A.D."/>
            <person name="Santos A.J."/>
        </authorList>
    </citation>
    <scope>NUCLEOTIDE SEQUENCE</scope>
    <source>
        <tissue evidence="1">Shoot tissue taken approximately 20 cm above the soil surface</tissue>
    </source>
</reference>